<dbReference type="OrthoDB" id="2756618at2759"/>
<keyword evidence="2" id="KW-1133">Transmembrane helix</keyword>
<name>D8QEV2_SCHCM</name>
<feature type="transmembrane region" description="Helical" evidence="2">
    <location>
        <begin position="1497"/>
        <end position="1518"/>
    </location>
</feature>
<keyword evidence="4" id="KW-1185">Reference proteome</keyword>
<feature type="transmembrane region" description="Helical" evidence="2">
    <location>
        <begin position="1791"/>
        <end position="1813"/>
    </location>
</feature>
<accession>D8QEV2</accession>
<protein>
    <submittedName>
        <fullName evidence="3">Uncharacterized protein</fullName>
    </submittedName>
</protein>
<proteinExistence type="predicted"/>
<feature type="compositionally biased region" description="Basic and acidic residues" evidence="1">
    <location>
        <begin position="906"/>
        <end position="917"/>
    </location>
</feature>
<organism evidence="4">
    <name type="scientific">Schizophyllum commune (strain H4-8 / FGSC 9210)</name>
    <name type="common">Split gill fungus</name>
    <dbReference type="NCBI Taxonomy" id="578458"/>
    <lineage>
        <taxon>Eukaryota</taxon>
        <taxon>Fungi</taxon>
        <taxon>Dikarya</taxon>
        <taxon>Basidiomycota</taxon>
        <taxon>Agaricomycotina</taxon>
        <taxon>Agaricomycetes</taxon>
        <taxon>Agaricomycetidae</taxon>
        <taxon>Agaricales</taxon>
        <taxon>Schizophyllaceae</taxon>
        <taxon>Schizophyllum</taxon>
    </lineage>
</organism>
<dbReference type="Proteomes" id="UP000007431">
    <property type="component" value="Unassembled WGS sequence"/>
</dbReference>
<feature type="transmembrane region" description="Helical" evidence="2">
    <location>
        <begin position="1221"/>
        <end position="1245"/>
    </location>
</feature>
<feature type="transmembrane region" description="Helical" evidence="2">
    <location>
        <begin position="1640"/>
        <end position="1661"/>
    </location>
</feature>
<dbReference type="GeneID" id="9593886"/>
<feature type="transmembrane region" description="Helical" evidence="2">
    <location>
        <begin position="1597"/>
        <end position="1620"/>
    </location>
</feature>
<feature type="transmembrane region" description="Helical" evidence="2">
    <location>
        <begin position="1761"/>
        <end position="1779"/>
    </location>
</feature>
<sequence>MQRGVKRGMPLFEEQEMAEEMYCRLSNISSDCHWVSRYLAGAYPENRLCPRGRDELLRIHEYSELVVDALAAYYGILCTVVRAIRSDHATFDSSCADLITRYDALQRSLEQTITSGAQLLDTLADFKQYVVGRFSYPPFTHFVVMNILGPSWTPREKACAIVPPKVQEMLEEVEAGVALAARLKLSVSGVREPRGMQQGAIGDFVPLSTYMPLYIEQEIAGEMYGNLTRIDFACHWVDQFLSGATPENVLCARGQEEMRRLHEYANLIVDALAAFHDILSTAVDAILCEPDSFDATGTKLITQYDDLQSNLERIITSGGRLLDSLLDFKQYVLDTFCYSSAIRSFVAKILGPTWTPKEKAFFYVPPKIQEIWEEVESIVALAARLRESVAGLREHFSMAKLREARELDAEARHELGMLVDDAAFAVYSYTTSARETAARIVSGFAAILYKAPNNTMSVTFDDTSYELSLERCRHSIGVNPGVRLSHSMPLYEEQEMAEEIYRRISRLSSDCHWVVRYLAGAYPEHKLCPRGLEEMRRLHVYSKLVGDVLAAYYEVVCTVVDAIRCEPTLFNSTSAKLIARYNVLQLSLDDIITSGGELLDSLADFKRYVFDKFAYPPIIHFLVMSILGPSWTPRETAFSVVPPKIQEISEEVESGVALAARLKASVAGLHILDIRVDLGIVHAQPSVERLSILRELLPPTRQKHRENATTNAKLARVLDGHVGRLAWRMCGVVGACSTIWLCTRQKLFLALSTPPFRALPQLILPARYSSMGRDQASHLLSTIASSLPSASAVELRRVEVACDTNDGRGSRRRGAGCDEMRDGDMMDDDALPVVCPPMLDAAVQKPEQRDGSQPYGYSRSMGGLLSKSANNGSESDCVCFGDCSRLNEKPSARRRTSSSKLARSNRSKDGDYMRDDDGQTPLELALAGGLRVEGCAASVRSVRVSGGCVWEAPMRVVEALFMELRVRAQPAMSIPTQIDAPLFSGFSSIKDTKPRDAISAAPGTSASYADVHRSGGLLLAMSTALVLFACASEILSLPLQLVSVFTVAHTSASAAPRKTIACRIYREHTNFIMMLSAFYGIHVAVYLAAISTLARRTSNGYFLLIIITLLFVVSTVWFMVNFHLEIAVALAAFRPDVYDILRHVAAPLLVIVRINHVLSDVVVVWRAWILWPRSNRVRTVLVGAIVCTASGSIAELAYSYTKFGWMAYAANLPEQSANYSRAFLTILPVILTNVLSTALVGYKVWEYRRNVKSSLGGVAQTRVEKILLLLVESGVIYSAIWIIYLAVVLADINGAFDSDLTHMGPAAMMGPVMPAIAGIYPTVVVIISAAQSSPTHYIPTVHIGETIRTGMTSTRRESAWGGRRASLLGVGRDDSSTSETLMLASLSRKSTATSFVNRALDLVGMSLLLYDYAITIGECIFLSLYFRSPMQHLTTCQKINYIDSACVAAIQVAVSAGIAVSGWAVANQDGDFDLRKLKNGSGMSCLVLYVPDSSVHWMSAVWIILMVFDLIVFVLTAFKTMEAVREPKMALSRVLLRDGCYGKVTYIHISEAASEHWPTDHPLPSLHSSSTSSLDPRRRERRTPPEMATGLEAQMKLAALAVQSVLFGIYIALVLAMIYLLTLRPHSETVRRTGRLGERLLFAGLIMLSAMITGQWICIVIRAFQAFIVWEGGQHADYFYANITGPSEVLRSAFHSATVTIADLFVVARVYVIWNHKKSVIILPITALLLLLVSAVGVTYAYGAYEMMDPATLTSLHRWRMAQSVLTICINVYCTVGRVQRQAAQFSGSRSVRSVVTIMAESAAFYTFIVLIAQITYGTNHVSNYFFNDCIPPAAALAAVLVHVRAVLGRGGGQEGDAEMAPVEGRRVSQSCVDLRDVPKAVIR</sequence>
<feature type="transmembrane region" description="Helical" evidence="2">
    <location>
        <begin position="1266"/>
        <end position="1290"/>
    </location>
</feature>
<evidence type="ECO:0000313" key="4">
    <source>
        <dbReference type="Proteomes" id="UP000007431"/>
    </source>
</evidence>
<feature type="transmembrane region" description="Helical" evidence="2">
    <location>
        <begin position="1446"/>
        <end position="1466"/>
    </location>
</feature>
<gene>
    <name evidence="3" type="ORF">SCHCODRAFT_237245</name>
</gene>
<dbReference type="eggNOG" id="ENOG502TCR1">
    <property type="taxonomic scope" value="Eukaryota"/>
</dbReference>
<dbReference type="KEGG" id="scm:SCHCO_0237245"/>
<feature type="transmembrane region" description="Helical" evidence="2">
    <location>
        <begin position="1071"/>
        <end position="1089"/>
    </location>
</feature>
<keyword evidence="2" id="KW-0472">Membrane</keyword>
<feature type="compositionally biased region" description="Low complexity" evidence="1">
    <location>
        <begin position="1560"/>
        <end position="1574"/>
    </location>
</feature>
<feature type="transmembrane region" description="Helical" evidence="2">
    <location>
        <begin position="1180"/>
        <end position="1201"/>
    </location>
</feature>
<reference evidence="3 4" key="1">
    <citation type="journal article" date="2010" name="Nat. Biotechnol.">
        <title>Genome sequence of the model mushroom Schizophyllum commune.</title>
        <authorList>
            <person name="Ohm R.A."/>
            <person name="de Jong J.F."/>
            <person name="Lugones L.G."/>
            <person name="Aerts A."/>
            <person name="Kothe E."/>
            <person name="Stajich J.E."/>
            <person name="de Vries R.P."/>
            <person name="Record E."/>
            <person name="Levasseur A."/>
            <person name="Baker S.E."/>
            <person name="Bartholomew K.A."/>
            <person name="Coutinho P.M."/>
            <person name="Erdmann S."/>
            <person name="Fowler T.J."/>
            <person name="Gathman A.C."/>
            <person name="Lombard V."/>
            <person name="Henrissat B."/>
            <person name="Knabe N."/>
            <person name="Kuees U."/>
            <person name="Lilly W.W."/>
            <person name="Lindquist E."/>
            <person name="Lucas S."/>
            <person name="Magnuson J.K."/>
            <person name="Piumi F."/>
            <person name="Raudaskoski M."/>
            <person name="Salamov A."/>
            <person name="Schmutz J."/>
            <person name="Schwarze F.W.M.R."/>
            <person name="vanKuyk P.A."/>
            <person name="Horton J.S."/>
            <person name="Grigoriev I.V."/>
            <person name="Woesten H.A.B."/>
        </authorList>
    </citation>
    <scope>NUCLEOTIDE SEQUENCE [LARGE SCALE GENOMIC DNA]</scope>
    <source>
        <strain evidence="4">H4-8 / FGSC 9210</strain>
    </source>
</reference>
<feature type="transmembrane region" description="Helical" evidence="2">
    <location>
        <begin position="1144"/>
        <end position="1168"/>
    </location>
</feature>
<dbReference type="InParanoid" id="D8QEV2"/>
<dbReference type="HOGENOM" id="CLU_236153_0_0_1"/>
<dbReference type="VEuPathDB" id="FungiDB:SCHCODRAFT_0237245"/>
<feature type="transmembrane region" description="Helical" evidence="2">
    <location>
        <begin position="1720"/>
        <end position="1741"/>
    </location>
</feature>
<evidence type="ECO:0000313" key="3">
    <source>
        <dbReference type="EMBL" id="EFI94233.1"/>
    </source>
</evidence>
<evidence type="ECO:0000256" key="1">
    <source>
        <dbReference type="SAM" id="MobiDB-lite"/>
    </source>
</evidence>
<feature type="transmembrane region" description="Helical" evidence="2">
    <location>
        <begin position="1101"/>
        <end position="1124"/>
    </location>
</feature>
<dbReference type="RefSeq" id="XP_003029136.1">
    <property type="nucleotide sequence ID" value="XM_003029090.1"/>
</dbReference>
<keyword evidence="2" id="KW-0812">Transmembrane</keyword>
<evidence type="ECO:0000256" key="2">
    <source>
        <dbReference type="SAM" id="Phobius"/>
    </source>
</evidence>
<feature type="region of interest" description="Disordered" evidence="1">
    <location>
        <begin position="890"/>
        <end position="917"/>
    </location>
</feature>
<feature type="region of interest" description="Disordered" evidence="1">
    <location>
        <begin position="1557"/>
        <end position="1582"/>
    </location>
</feature>
<dbReference type="EMBL" id="GL377310">
    <property type="protein sequence ID" value="EFI94233.1"/>
    <property type="molecule type" value="Genomic_DNA"/>
</dbReference>